<accession>X1VRJ5</accession>
<sequence>FGIGGIVISAAGNIKHKDLIDKIKKNISGMKNRKSINDFTGQEPPENGRVKKIHDSKTSSVHMCFGGLGCRRRANSGL</sequence>
<reference evidence="1" key="1">
    <citation type="journal article" date="2014" name="Front. Microbiol.">
        <title>High frequency of phylogenetically diverse reductive dehalogenase-homologous genes in deep subseafloor sedimentary metagenomes.</title>
        <authorList>
            <person name="Kawai M."/>
            <person name="Futagami T."/>
            <person name="Toyoda A."/>
            <person name="Takaki Y."/>
            <person name="Nishi S."/>
            <person name="Hori S."/>
            <person name="Arai W."/>
            <person name="Tsubouchi T."/>
            <person name="Morono Y."/>
            <person name="Uchiyama I."/>
            <person name="Ito T."/>
            <person name="Fujiyama A."/>
            <person name="Inagaki F."/>
            <person name="Takami H."/>
        </authorList>
    </citation>
    <scope>NUCLEOTIDE SEQUENCE</scope>
    <source>
        <strain evidence="1">Expedition CK06-06</strain>
    </source>
</reference>
<comment type="caution">
    <text evidence="1">The sequence shown here is derived from an EMBL/GenBank/DDBJ whole genome shotgun (WGS) entry which is preliminary data.</text>
</comment>
<dbReference type="EMBL" id="BARW01042010">
    <property type="protein sequence ID" value="GAJ19591.1"/>
    <property type="molecule type" value="Genomic_DNA"/>
</dbReference>
<organism evidence="1">
    <name type="scientific">marine sediment metagenome</name>
    <dbReference type="NCBI Taxonomy" id="412755"/>
    <lineage>
        <taxon>unclassified sequences</taxon>
        <taxon>metagenomes</taxon>
        <taxon>ecological metagenomes</taxon>
    </lineage>
</organism>
<dbReference type="AlphaFoldDB" id="X1VRJ5"/>
<name>X1VRJ5_9ZZZZ</name>
<proteinExistence type="predicted"/>
<protein>
    <submittedName>
        <fullName evidence="1">Uncharacterized protein</fullName>
    </submittedName>
</protein>
<gene>
    <name evidence="1" type="ORF">S12H4_62543</name>
</gene>
<feature type="non-terminal residue" evidence="1">
    <location>
        <position position="78"/>
    </location>
</feature>
<feature type="non-terminal residue" evidence="1">
    <location>
        <position position="1"/>
    </location>
</feature>
<evidence type="ECO:0000313" key="1">
    <source>
        <dbReference type="EMBL" id="GAJ19591.1"/>
    </source>
</evidence>